<keyword evidence="3" id="KW-0732">Signal</keyword>
<dbReference type="InterPro" id="IPR013766">
    <property type="entry name" value="Thioredoxin_domain"/>
</dbReference>
<dbReference type="PANTHER" id="PTHR12151:SF25">
    <property type="entry name" value="LINALOOL DEHYDRATASE_ISOMERASE DOMAIN-CONTAINING PROTEIN"/>
    <property type="match status" value="1"/>
</dbReference>
<proteinExistence type="inferred from homology"/>
<keyword evidence="2" id="KW-0186">Copper</keyword>
<evidence type="ECO:0000259" key="4">
    <source>
        <dbReference type="PROSITE" id="PS51352"/>
    </source>
</evidence>
<dbReference type="CDD" id="cd02968">
    <property type="entry name" value="SCO"/>
    <property type="match status" value="1"/>
</dbReference>
<dbReference type="PANTHER" id="PTHR12151">
    <property type="entry name" value="ELECTRON TRANSPORT PROTIN SCO1/SENC FAMILY MEMBER"/>
    <property type="match status" value="1"/>
</dbReference>
<feature type="signal peptide" evidence="3">
    <location>
        <begin position="1"/>
        <end position="20"/>
    </location>
</feature>
<evidence type="ECO:0000313" key="5">
    <source>
        <dbReference type="EMBL" id="MFC4293307.1"/>
    </source>
</evidence>
<evidence type="ECO:0000256" key="2">
    <source>
        <dbReference type="ARBA" id="ARBA00023008"/>
    </source>
</evidence>
<dbReference type="EMBL" id="JBHSDH010000013">
    <property type="protein sequence ID" value="MFC4293307.1"/>
    <property type="molecule type" value="Genomic_DNA"/>
</dbReference>
<evidence type="ECO:0000256" key="1">
    <source>
        <dbReference type="ARBA" id="ARBA00010996"/>
    </source>
</evidence>
<dbReference type="Gene3D" id="3.40.30.10">
    <property type="entry name" value="Glutaredoxin"/>
    <property type="match status" value="1"/>
</dbReference>
<sequence>MNKNNLIRSFALGAALLSLASCDSPPKQLPYEQGPIYGATIGGPFTLTDQNGKRRSYDEFNGKYRMVYFGYTSCPDICTPDVQNLMAGLKLFEKAEPELAKKVQPLFITIDPQRDTPAVLTQFVRAFHPNLIGLTGSKAEIDAVSKSFAVVAERVEGSSPENYLMSHSQTPYLMLPDGKPVALLPVDNPKTEANEGSPQAVVAELVKWVR</sequence>
<accession>A0ABV8RJ07</accession>
<dbReference type="PROSITE" id="PS51352">
    <property type="entry name" value="THIOREDOXIN_2"/>
    <property type="match status" value="1"/>
</dbReference>
<evidence type="ECO:0000256" key="3">
    <source>
        <dbReference type="SAM" id="SignalP"/>
    </source>
</evidence>
<evidence type="ECO:0000313" key="6">
    <source>
        <dbReference type="Proteomes" id="UP001595887"/>
    </source>
</evidence>
<dbReference type="Pfam" id="PF02630">
    <property type="entry name" value="SCO1-SenC"/>
    <property type="match status" value="1"/>
</dbReference>
<dbReference type="InterPro" id="IPR036249">
    <property type="entry name" value="Thioredoxin-like_sf"/>
</dbReference>
<dbReference type="RefSeq" id="WP_381424739.1">
    <property type="nucleotide sequence ID" value="NZ_JBHSDH010000013.1"/>
</dbReference>
<dbReference type="PROSITE" id="PS51257">
    <property type="entry name" value="PROKAR_LIPOPROTEIN"/>
    <property type="match status" value="1"/>
</dbReference>
<comment type="caution">
    <text evidence="5">The sequence shown here is derived from an EMBL/GenBank/DDBJ whole genome shotgun (WGS) entry which is preliminary data.</text>
</comment>
<reference evidence="6" key="1">
    <citation type="journal article" date="2019" name="Int. J. Syst. Evol. Microbiol.">
        <title>The Global Catalogue of Microorganisms (GCM) 10K type strain sequencing project: providing services to taxonomists for standard genome sequencing and annotation.</title>
        <authorList>
            <consortium name="The Broad Institute Genomics Platform"/>
            <consortium name="The Broad Institute Genome Sequencing Center for Infectious Disease"/>
            <person name="Wu L."/>
            <person name="Ma J."/>
        </authorList>
    </citation>
    <scope>NUCLEOTIDE SEQUENCE [LARGE SCALE GENOMIC DNA]</scope>
    <source>
        <strain evidence="6">CECT 8531</strain>
    </source>
</reference>
<protein>
    <submittedName>
        <fullName evidence="5">SCO family protein</fullName>
    </submittedName>
</protein>
<comment type="similarity">
    <text evidence="1">Belongs to the SCO1/2 family.</text>
</comment>
<organism evidence="5 6">
    <name type="scientific">Sphingorhabdus arenilitoris</name>
    <dbReference type="NCBI Taxonomy" id="1490041"/>
    <lineage>
        <taxon>Bacteria</taxon>
        <taxon>Pseudomonadati</taxon>
        <taxon>Pseudomonadota</taxon>
        <taxon>Alphaproteobacteria</taxon>
        <taxon>Sphingomonadales</taxon>
        <taxon>Sphingomonadaceae</taxon>
        <taxon>Sphingorhabdus</taxon>
    </lineage>
</organism>
<dbReference type="SUPFAM" id="SSF52833">
    <property type="entry name" value="Thioredoxin-like"/>
    <property type="match status" value="1"/>
</dbReference>
<feature type="chain" id="PRO_5046673881" evidence="3">
    <location>
        <begin position="21"/>
        <end position="210"/>
    </location>
</feature>
<dbReference type="Proteomes" id="UP001595887">
    <property type="component" value="Unassembled WGS sequence"/>
</dbReference>
<dbReference type="InterPro" id="IPR003782">
    <property type="entry name" value="SCO1/SenC"/>
</dbReference>
<gene>
    <name evidence="5" type="ORF">ACFOWX_12860</name>
</gene>
<keyword evidence="6" id="KW-1185">Reference proteome</keyword>
<name>A0ABV8RJ07_9SPHN</name>
<feature type="domain" description="Thioredoxin" evidence="4">
    <location>
        <begin position="18"/>
        <end position="207"/>
    </location>
</feature>